<dbReference type="EMBL" id="LSRX01000548">
    <property type="protein sequence ID" value="OLP94309.1"/>
    <property type="molecule type" value="Genomic_DNA"/>
</dbReference>
<feature type="compositionally biased region" description="Basic residues" evidence="1">
    <location>
        <begin position="58"/>
        <end position="101"/>
    </location>
</feature>
<protein>
    <submittedName>
        <fullName evidence="2">Uncharacterized protein</fullName>
    </submittedName>
</protein>
<proteinExistence type="predicted"/>
<dbReference type="AlphaFoldDB" id="A0A1Q9DGM5"/>
<evidence type="ECO:0000313" key="2">
    <source>
        <dbReference type="EMBL" id="OLP94309.1"/>
    </source>
</evidence>
<feature type="compositionally biased region" description="Gly residues" evidence="1">
    <location>
        <begin position="277"/>
        <end position="293"/>
    </location>
</feature>
<dbReference type="Proteomes" id="UP000186817">
    <property type="component" value="Unassembled WGS sequence"/>
</dbReference>
<accession>A0A1Q9DGM5</accession>
<organism evidence="2 3">
    <name type="scientific">Symbiodinium microadriaticum</name>
    <name type="common">Dinoflagellate</name>
    <name type="synonym">Zooxanthella microadriatica</name>
    <dbReference type="NCBI Taxonomy" id="2951"/>
    <lineage>
        <taxon>Eukaryota</taxon>
        <taxon>Sar</taxon>
        <taxon>Alveolata</taxon>
        <taxon>Dinophyceae</taxon>
        <taxon>Suessiales</taxon>
        <taxon>Symbiodiniaceae</taxon>
        <taxon>Symbiodinium</taxon>
    </lineage>
</organism>
<feature type="region of interest" description="Disordered" evidence="1">
    <location>
        <begin position="489"/>
        <end position="512"/>
    </location>
</feature>
<reference evidence="2 3" key="1">
    <citation type="submission" date="2016-02" db="EMBL/GenBank/DDBJ databases">
        <title>Genome analysis of coral dinoflagellate symbionts highlights evolutionary adaptations to a symbiotic lifestyle.</title>
        <authorList>
            <person name="Aranda M."/>
            <person name="Li Y."/>
            <person name="Liew Y.J."/>
            <person name="Baumgarten S."/>
            <person name="Simakov O."/>
            <person name="Wilson M."/>
            <person name="Piel J."/>
            <person name="Ashoor H."/>
            <person name="Bougouffa S."/>
            <person name="Bajic V.B."/>
            <person name="Ryu T."/>
            <person name="Ravasi T."/>
            <person name="Bayer T."/>
            <person name="Micklem G."/>
            <person name="Kim H."/>
            <person name="Bhak J."/>
            <person name="Lajeunesse T.C."/>
            <person name="Voolstra C.R."/>
        </authorList>
    </citation>
    <scope>NUCLEOTIDE SEQUENCE [LARGE SCALE GENOMIC DNA]</scope>
    <source>
        <strain evidence="2 3">CCMP2467</strain>
    </source>
</reference>
<dbReference type="OrthoDB" id="437158at2759"/>
<keyword evidence="3" id="KW-1185">Reference proteome</keyword>
<name>A0A1Q9DGM5_SYMMI</name>
<feature type="compositionally biased region" description="Basic residues" evidence="1">
    <location>
        <begin position="169"/>
        <end position="196"/>
    </location>
</feature>
<comment type="caution">
    <text evidence="2">The sequence shown here is derived from an EMBL/GenBank/DDBJ whole genome shotgun (WGS) entry which is preliminary data.</text>
</comment>
<evidence type="ECO:0000313" key="3">
    <source>
        <dbReference type="Proteomes" id="UP000186817"/>
    </source>
</evidence>
<feature type="compositionally biased region" description="Basic and acidic residues" evidence="1">
    <location>
        <begin position="141"/>
        <end position="154"/>
    </location>
</feature>
<feature type="region of interest" description="Disordered" evidence="1">
    <location>
        <begin position="1"/>
        <end position="301"/>
    </location>
</feature>
<evidence type="ECO:0000256" key="1">
    <source>
        <dbReference type="SAM" id="MobiDB-lite"/>
    </source>
</evidence>
<feature type="region of interest" description="Disordered" evidence="1">
    <location>
        <begin position="525"/>
        <end position="550"/>
    </location>
</feature>
<sequence length="853" mass="90964">MARTRRNLKPVKPAADPATDDEVDESEGHANDTDTAMATGGEAPACSKFSKPAEKAKPKAAKAKTRAKAKAKAKTKTRAKAKAKTRAKAKAKAKSKSKASAKSKQALVDDEELEAARSEGRGSGTGSDGPDDPDLGNPATDEGKESESEGHDASDNGEALDDACSKPAGKAKGRPGRPKAKATAKSKSKPKAKSKRAQAANGAESSANKEDEAYREAKEAKAKAKRKAKAKAKPTAGEADLEDIDTVESKVKGEVDDDGVSDGQCSGGGAASESGGKDSGSGSGSGSDSGGGSSDVDVPLAHTDSDDEFVQQHDSDAGAGAVFLHDGDGVDKIDDEEPSMTTIPAVSEEARDATSIFQYADRCVHRVWQHFGLDGIQNLRNNISGCALLSLYSGLGGAELSCAACWQSVCRFLTAQSCKDERLVNLPPPSPPVNFGACDVEASCQAVLKQHASPPHFIVSDLRKFLNPSVVQQMEALVEAAREKLESIKEKFADPKKSKTGGKRKRQDDDMDEDDLIELRHEIDADQAESASAGADGADEGVPAAAHESSLSYQETVADMGDKLLSDMLCLMETESAWNMKVGCVEKSASGKPAAAAAGTENDDTMSLLLLREMPNLFIFAGSVRKDWSTMNRQRQPFTGRYMVPFGIMLGLVRLLSPRIFFHECTRQFRPSLLAKSLPGFQLIHKVLEPIDFGWPGRRGRSYSASLRTADCIVVRDVESIRKFFSPLRVDCGVFFQASEEEVDALRHQLAAARLKDPSATFEELLPPRSQAGPSDEFDEDAMDSASSAREELLLAQGVPVNESSWKAAGFPCEPISFNNVTAAQKRRMAGNTFNQACSTAMLVFVLANHLQV</sequence>
<gene>
    <name evidence="2" type="ORF">AK812_SmicGene23696</name>
</gene>
<feature type="compositionally biased region" description="Basic residues" evidence="1">
    <location>
        <begin position="223"/>
        <end position="232"/>
    </location>
</feature>
<feature type="compositionally biased region" description="Basic and acidic residues" evidence="1">
    <location>
        <begin position="207"/>
        <end position="222"/>
    </location>
</feature>